<dbReference type="SMART" id="SM00448">
    <property type="entry name" value="REC"/>
    <property type="match status" value="1"/>
</dbReference>
<dbReference type="Gene3D" id="3.40.50.2300">
    <property type="match status" value="1"/>
</dbReference>
<dbReference type="SUPFAM" id="SSF52172">
    <property type="entry name" value="CheY-like"/>
    <property type="match status" value="1"/>
</dbReference>
<evidence type="ECO:0000256" key="5">
    <source>
        <dbReference type="ARBA" id="ARBA00023163"/>
    </source>
</evidence>
<dbReference type="GO" id="GO:0006355">
    <property type="term" value="P:regulation of DNA-templated transcription"/>
    <property type="evidence" value="ECO:0007669"/>
    <property type="project" value="InterPro"/>
</dbReference>
<gene>
    <name evidence="9" type="ORF">BKP35_17985</name>
</gene>
<keyword evidence="2 6" id="KW-0597">Phosphoprotein</keyword>
<dbReference type="InterPro" id="IPR000792">
    <property type="entry name" value="Tscrpt_reg_LuxR_C"/>
</dbReference>
<protein>
    <recommendedName>
        <fullName evidence="11">DNA-binding response regulator</fullName>
    </recommendedName>
</protein>
<dbReference type="InterPro" id="IPR001789">
    <property type="entry name" value="Sig_transdc_resp-reg_receiver"/>
</dbReference>
<evidence type="ECO:0000256" key="1">
    <source>
        <dbReference type="ARBA" id="ARBA00004496"/>
    </source>
</evidence>
<evidence type="ECO:0000313" key="10">
    <source>
        <dbReference type="Proteomes" id="UP000180098"/>
    </source>
</evidence>
<evidence type="ECO:0008006" key="11">
    <source>
        <dbReference type="Google" id="ProtNLM"/>
    </source>
</evidence>
<dbReference type="InterPro" id="IPR039420">
    <property type="entry name" value="WalR-like"/>
</dbReference>
<dbReference type="PANTHER" id="PTHR43214">
    <property type="entry name" value="TWO-COMPONENT RESPONSE REGULATOR"/>
    <property type="match status" value="1"/>
</dbReference>
<dbReference type="GO" id="GO:0000160">
    <property type="term" value="P:phosphorelay signal transduction system"/>
    <property type="evidence" value="ECO:0007669"/>
    <property type="project" value="InterPro"/>
</dbReference>
<dbReference type="CDD" id="cd06170">
    <property type="entry name" value="LuxR_C_like"/>
    <property type="match status" value="1"/>
</dbReference>
<evidence type="ECO:0000256" key="3">
    <source>
        <dbReference type="ARBA" id="ARBA00023015"/>
    </source>
</evidence>
<dbReference type="EMBL" id="MLQQ01000055">
    <property type="protein sequence ID" value="OIJ08234.1"/>
    <property type="molecule type" value="Genomic_DNA"/>
</dbReference>
<keyword evidence="3" id="KW-0805">Transcription regulation</keyword>
<name>A0A1S2L7D5_9BACI</name>
<dbReference type="Proteomes" id="UP000180098">
    <property type="component" value="Unassembled WGS sequence"/>
</dbReference>
<comment type="subcellular location">
    <subcellularLocation>
        <location evidence="1">Cytoplasm</location>
    </subcellularLocation>
</comment>
<dbReference type="GO" id="GO:0005737">
    <property type="term" value="C:cytoplasm"/>
    <property type="evidence" value="ECO:0007669"/>
    <property type="project" value="UniProtKB-SubCell"/>
</dbReference>
<keyword evidence="10" id="KW-1185">Reference proteome</keyword>
<dbReference type="PROSITE" id="PS50110">
    <property type="entry name" value="RESPONSE_REGULATORY"/>
    <property type="match status" value="1"/>
</dbReference>
<dbReference type="Pfam" id="PF00196">
    <property type="entry name" value="GerE"/>
    <property type="match status" value="1"/>
</dbReference>
<evidence type="ECO:0000259" key="7">
    <source>
        <dbReference type="PROSITE" id="PS50043"/>
    </source>
</evidence>
<keyword evidence="5" id="KW-0804">Transcription</keyword>
<dbReference type="InterPro" id="IPR011006">
    <property type="entry name" value="CheY-like_superfamily"/>
</dbReference>
<evidence type="ECO:0000259" key="8">
    <source>
        <dbReference type="PROSITE" id="PS50110"/>
    </source>
</evidence>
<sequence length="186" mass="20919">MFLEADEKIKVCGEAGNLNEAIELIGHKRPDVVLLDFKLPDGDGITGCLKIKNMYPHIKVIILTAFANENNLLEAKRAGAEAYLLKDVECEQLTSTIFSIYNDNGDLASPLMVNAKKQKNDFNLSNKETKILDMVSLGKVNKEIAERLNVSEKTVRNYICKIFKKINVTNRTEAASFWLRQKDGQL</sequence>
<dbReference type="PRINTS" id="PR00038">
    <property type="entry name" value="HTHLUXR"/>
</dbReference>
<evidence type="ECO:0000313" key="9">
    <source>
        <dbReference type="EMBL" id="OIJ08234.1"/>
    </source>
</evidence>
<evidence type="ECO:0000256" key="4">
    <source>
        <dbReference type="ARBA" id="ARBA00023125"/>
    </source>
</evidence>
<feature type="modified residue" description="4-aspartylphosphate" evidence="6">
    <location>
        <position position="36"/>
    </location>
</feature>
<comment type="caution">
    <text evidence="9">The sequence shown here is derived from an EMBL/GenBank/DDBJ whole genome shotgun (WGS) entry which is preliminary data.</text>
</comment>
<dbReference type="InterPro" id="IPR058245">
    <property type="entry name" value="NreC/VraR/RcsB-like_REC"/>
</dbReference>
<accession>A0A1S2L7D5</accession>
<dbReference type="SUPFAM" id="SSF46894">
    <property type="entry name" value="C-terminal effector domain of the bipartite response regulators"/>
    <property type="match status" value="1"/>
</dbReference>
<keyword evidence="4" id="KW-0238">DNA-binding</keyword>
<feature type="domain" description="Response regulatory" evidence="8">
    <location>
        <begin position="1"/>
        <end position="101"/>
    </location>
</feature>
<reference evidence="9 10" key="1">
    <citation type="submission" date="2016-10" db="EMBL/GenBank/DDBJ databases">
        <title>Draft genome sequences of four alkaliphilic bacteria belonging to the Anaerobacillus genus.</title>
        <authorList>
            <person name="Bassil N.M."/>
            <person name="Lloyd J.R."/>
        </authorList>
    </citation>
    <scope>NUCLEOTIDE SEQUENCE [LARGE SCALE GENOMIC DNA]</scope>
    <source>
        <strain evidence="9 10">DSM 15340</strain>
    </source>
</reference>
<organism evidence="9 10">
    <name type="scientific">Anaerobacillus arseniciselenatis</name>
    <dbReference type="NCBI Taxonomy" id="85682"/>
    <lineage>
        <taxon>Bacteria</taxon>
        <taxon>Bacillati</taxon>
        <taxon>Bacillota</taxon>
        <taxon>Bacilli</taxon>
        <taxon>Bacillales</taxon>
        <taxon>Bacillaceae</taxon>
        <taxon>Anaerobacillus</taxon>
    </lineage>
</organism>
<dbReference type="InterPro" id="IPR016032">
    <property type="entry name" value="Sig_transdc_resp-reg_C-effctor"/>
</dbReference>
<dbReference type="AlphaFoldDB" id="A0A1S2L7D5"/>
<dbReference type="PANTHER" id="PTHR43214:SF43">
    <property type="entry name" value="TWO-COMPONENT RESPONSE REGULATOR"/>
    <property type="match status" value="1"/>
</dbReference>
<dbReference type="PROSITE" id="PS50043">
    <property type="entry name" value="HTH_LUXR_2"/>
    <property type="match status" value="1"/>
</dbReference>
<evidence type="ECO:0000256" key="6">
    <source>
        <dbReference type="PROSITE-ProRule" id="PRU00169"/>
    </source>
</evidence>
<dbReference type="GO" id="GO:0003677">
    <property type="term" value="F:DNA binding"/>
    <property type="evidence" value="ECO:0007669"/>
    <property type="project" value="UniProtKB-KW"/>
</dbReference>
<dbReference type="SMART" id="SM00421">
    <property type="entry name" value="HTH_LUXR"/>
    <property type="match status" value="1"/>
</dbReference>
<dbReference type="CDD" id="cd17535">
    <property type="entry name" value="REC_NarL-like"/>
    <property type="match status" value="1"/>
</dbReference>
<proteinExistence type="predicted"/>
<dbReference type="Pfam" id="PF00072">
    <property type="entry name" value="Response_reg"/>
    <property type="match status" value="1"/>
</dbReference>
<feature type="domain" description="HTH luxR-type" evidence="7">
    <location>
        <begin position="117"/>
        <end position="182"/>
    </location>
</feature>
<evidence type="ECO:0000256" key="2">
    <source>
        <dbReference type="ARBA" id="ARBA00022553"/>
    </source>
</evidence>